<keyword evidence="2" id="KW-1185">Reference proteome</keyword>
<sequence length="128" mass="14432">MGFTSDQRQGTSLSAQEVLLMPGGGSSCVPNGEVNKSQQQKRMEENLSMCVHPKDLLEVFRIPDHKPDVARIDNFLQISIDTKYYSMEKRIIFLQNVGPLEADGDINPIYIESLRIAASRVKSFEIPY</sequence>
<evidence type="ECO:0000313" key="1">
    <source>
        <dbReference type="EMBL" id="KAK6618280.1"/>
    </source>
</evidence>
<dbReference type="Proteomes" id="UP001359485">
    <property type="component" value="Unassembled WGS sequence"/>
</dbReference>
<evidence type="ECO:0000313" key="2">
    <source>
        <dbReference type="Proteomes" id="UP001359485"/>
    </source>
</evidence>
<gene>
    <name evidence="1" type="ORF">RUM44_002731</name>
</gene>
<proteinExistence type="predicted"/>
<reference evidence="1 2" key="1">
    <citation type="submission" date="2023-09" db="EMBL/GenBank/DDBJ databases">
        <title>Genomes of two closely related lineages of the louse Polyplax serrata with different host specificities.</title>
        <authorList>
            <person name="Martinu J."/>
            <person name="Tarabai H."/>
            <person name="Stefka J."/>
            <person name="Hypsa V."/>
        </authorList>
    </citation>
    <scope>NUCLEOTIDE SEQUENCE [LARGE SCALE GENOMIC DNA]</scope>
    <source>
        <strain evidence="1">98ZLc_SE</strain>
    </source>
</reference>
<organism evidence="1 2">
    <name type="scientific">Polyplax serrata</name>
    <name type="common">Common mouse louse</name>
    <dbReference type="NCBI Taxonomy" id="468196"/>
    <lineage>
        <taxon>Eukaryota</taxon>
        <taxon>Metazoa</taxon>
        <taxon>Ecdysozoa</taxon>
        <taxon>Arthropoda</taxon>
        <taxon>Hexapoda</taxon>
        <taxon>Insecta</taxon>
        <taxon>Pterygota</taxon>
        <taxon>Neoptera</taxon>
        <taxon>Paraneoptera</taxon>
        <taxon>Psocodea</taxon>
        <taxon>Troctomorpha</taxon>
        <taxon>Phthiraptera</taxon>
        <taxon>Anoplura</taxon>
        <taxon>Polyplacidae</taxon>
        <taxon>Polyplax</taxon>
    </lineage>
</organism>
<protein>
    <submittedName>
        <fullName evidence="1">Uncharacterized protein</fullName>
    </submittedName>
</protein>
<accession>A0ABR1AFL3</accession>
<name>A0ABR1AFL3_POLSC</name>
<dbReference type="EMBL" id="JAWJWF010000050">
    <property type="protein sequence ID" value="KAK6618280.1"/>
    <property type="molecule type" value="Genomic_DNA"/>
</dbReference>
<comment type="caution">
    <text evidence="1">The sequence shown here is derived from an EMBL/GenBank/DDBJ whole genome shotgun (WGS) entry which is preliminary data.</text>
</comment>